<dbReference type="SUPFAM" id="SSF88946">
    <property type="entry name" value="Sigma2 domain of RNA polymerase sigma factors"/>
    <property type="match status" value="1"/>
</dbReference>
<name>B0MML4_9FIRM</name>
<comment type="caution">
    <text evidence="1">The sequence shown here is derived from an EMBL/GenBank/DDBJ whole genome shotgun (WGS) entry which is preliminary data.</text>
</comment>
<dbReference type="InterPro" id="IPR013325">
    <property type="entry name" value="RNA_pol_sigma_r2"/>
</dbReference>
<protein>
    <submittedName>
        <fullName evidence="1">RNA polymerase sigma factor, sigma-70 family</fullName>
    </submittedName>
</protein>
<gene>
    <name evidence="1" type="ORF">EUBSIR_01045</name>
</gene>
<keyword evidence="2" id="KW-1185">Reference proteome</keyword>
<dbReference type="EMBL" id="ABCA03000042">
    <property type="protein sequence ID" value="EDS01080.1"/>
    <property type="molecule type" value="Genomic_DNA"/>
</dbReference>
<dbReference type="GO" id="GO:0003700">
    <property type="term" value="F:DNA-binding transcription factor activity"/>
    <property type="evidence" value="ECO:0007669"/>
    <property type="project" value="InterPro"/>
</dbReference>
<reference evidence="1" key="2">
    <citation type="submission" date="2014-06" db="EMBL/GenBank/DDBJ databases">
        <title>Draft genome sequence of Eubacterium siraeum (DSM 15702).</title>
        <authorList>
            <person name="Sudarsanam P."/>
            <person name="Ley R."/>
            <person name="Guruge J."/>
            <person name="Turnbaugh P.J."/>
            <person name="Mahowald M."/>
            <person name="Liep D."/>
            <person name="Gordon J."/>
        </authorList>
    </citation>
    <scope>NUCLEOTIDE SEQUENCE</scope>
    <source>
        <strain evidence="1">DSM 15702</strain>
    </source>
</reference>
<accession>B0MML4</accession>
<proteinExistence type="predicted"/>
<sequence length="448" mass="50571">MNAEYKKAAEKLLCGITDKRLHEPTVWNDILSSARSGKLRLWEINDEILRIKYFCKEKIERASAFTESDKSGVRFDDLNAYFVEAIKSRDKGYFEAFIRAYEPVLQSRAERFVSHYNLSADDTEDIKQIFLETLWFAFLGYDAADPIPLLQYVKKAAVMRQLDHIRTAKNACTVPTQNGYAELRKVMRIYNSAPELSADARISLAVTETGFAEKKVTELVAVGKATEYPIGIVPTEENEDAADGTVSDELIEDPSVSLFKEVLRNIYRTHFRDAADKISPKDKQILSLSLGVCFDCFGIFKPSTYAEIALKQGASGEKSIEKKRKAAIEKFAKKLCDMGFCDGVSLKQTAITVIKEKGQKIVQSARYTYTPYGDGKSGEILYTAAGKYRFQIIRLAEFDVTGAYAEQAAKIIDSMNGNFIKERFYAIPLENLPNVNNHNANPRMPFYH</sequence>
<evidence type="ECO:0000313" key="2">
    <source>
        <dbReference type="Proteomes" id="UP000005326"/>
    </source>
</evidence>
<organism evidence="1 2">
    <name type="scientific">[Eubacterium] siraeum DSM 15702</name>
    <dbReference type="NCBI Taxonomy" id="428128"/>
    <lineage>
        <taxon>Bacteria</taxon>
        <taxon>Bacillati</taxon>
        <taxon>Bacillota</taxon>
        <taxon>Clostridia</taxon>
        <taxon>Eubacteriales</taxon>
        <taxon>Oscillospiraceae</taxon>
        <taxon>Oscillospiraceae incertae sedis</taxon>
    </lineage>
</organism>
<reference evidence="1" key="1">
    <citation type="submission" date="2007-10" db="EMBL/GenBank/DDBJ databases">
        <authorList>
            <person name="Fulton L."/>
            <person name="Clifton S."/>
            <person name="Fulton B."/>
            <person name="Xu J."/>
            <person name="Minx P."/>
            <person name="Pepin K.H."/>
            <person name="Johnson M."/>
            <person name="Thiruvilangam P."/>
            <person name="Bhonagiri V."/>
            <person name="Nash W.E."/>
            <person name="Mardis E.R."/>
            <person name="Wilson R.K."/>
        </authorList>
    </citation>
    <scope>NUCLEOTIDE SEQUENCE [LARGE SCALE GENOMIC DNA]</scope>
    <source>
        <strain evidence="1">DSM 15702</strain>
    </source>
</reference>
<dbReference type="Proteomes" id="UP000005326">
    <property type="component" value="Unassembled WGS sequence"/>
</dbReference>
<dbReference type="GO" id="GO:0006352">
    <property type="term" value="P:DNA-templated transcription initiation"/>
    <property type="evidence" value="ECO:0007669"/>
    <property type="project" value="InterPro"/>
</dbReference>
<dbReference type="AlphaFoldDB" id="B0MML4"/>
<evidence type="ECO:0000313" key="1">
    <source>
        <dbReference type="EMBL" id="EDS01080.1"/>
    </source>
</evidence>